<keyword evidence="4 8" id="KW-0031">Aminopeptidase</keyword>
<evidence type="ECO:0000259" key="9">
    <source>
        <dbReference type="Pfam" id="PF00557"/>
    </source>
</evidence>
<evidence type="ECO:0000256" key="1">
    <source>
        <dbReference type="ARBA" id="ARBA00000294"/>
    </source>
</evidence>
<feature type="domain" description="Peptidase M24" evidence="9">
    <location>
        <begin position="14"/>
        <end position="195"/>
    </location>
</feature>
<dbReference type="GO" id="GO:0046872">
    <property type="term" value="F:metal ion binding"/>
    <property type="evidence" value="ECO:0007669"/>
    <property type="project" value="UniProtKB-KW"/>
</dbReference>
<name>M0ABR7_9EURY</name>
<dbReference type="Pfam" id="PF00557">
    <property type="entry name" value="Peptidase_M24"/>
    <property type="match status" value="1"/>
</dbReference>
<dbReference type="SUPFAM" id="SSF55920">
    <property type="entry name" value="Creatinase/aminopeptidase"/>
    <property type="match status" value="1"/>
</dbReference>
<dbReference type="GO" id="GO:0070006">
    <property type="term" value="F:metalloaminopeptidase activity"/>
    <property type="evidence" value="ECO:0007669"/>
    <property type="project" value="InterPro"/>
</dbReference>
<evidence type="ECO:0000313" key="11">
    <source>
        <dbReference type="Proteomes" id="UP000011648"/>
    </source>
</evidence>
<comment type="cofactor">
    <cofactor evidence="3">
        <name>Fe(2+)</name>
        <dbReference type="ChEBI" id="CHEBI:29033"/>
    </cofactor>
</comment>
<dbReference type="InterPro" id="IPR036005">
    <property type="entry name" value="Creatinase/aminopeptidase-like"/>
</dbReference>
<dbReference type="InterPro" id="IPR050247">
    <property type="entry name" value="Met_Aminopeptidase_Type2"/>
</dbReference>
<reference evidence="10 11" key="1">
    <citation type="journal article" date="2014" name="PLoS Genet.">
        <title>Phylogenetically driven sequencing of extremely halophilic archaea reveals strategies for static and dynamic osmo-response.</title>
        <authorList>
            <person name="Becker E.A."/>
            <person name="Seitzer P.M."/>
            <person name="Tritt A."/>
            <person name="Larsen D."/>
            <person name="Krusor M."/>
            <person name="Yao A.I."/>
            <person name="Wu D."/>
            <person name="Madern D."/>
            <person name="Eisen J.A."/>
            <person name="Darling A.E."/>
            <person name="Facciotti M.T."/>
        </authorList>
    </citation>
    <scope>NUCLEOTIDE SEQUENCE [LARGE SCALE GENOMIC DNA]</scope>
    <source>
        <strain evidence="10 11">DSM 12281</strain>
    </source>
</reference>
<dbReference type="NCBIfam" id="TIGR00501">
    <property type="entry name" value="met_pdase_II"/>
    <property type="match status" value="1"/>
</dbReference>
<dbReference type="InterPro" id="IPR036390">
    <property type="entry name" value="WH_DNA-bd_sf"/>
</dbReference>
<evidence type="ECO:0000256" key="2">
    <source>
        <dbReference type="ARBA" id="ARBA00001936"/>
    </source>
</evidence>
<evidence type="ECO:0000313" key="10">
    <source>
        <dbReference type="EMBL" id="ELY95836.1"/>
    </source>
</evidence>
<dbReference type="AlphaFoldDB" id="M0ABR7"/>
<comment type="catalytic activity">
    <reaction evidence="1 8">
        <text>Release of N-terminal amino acids, preferentially methionine, from peptides and arylamides.</text>
        <dbReference type="EC" id="3.4.11.18"/>
    </reaction>
</comment>
<comment type="caution">
    <text evidence="10">The sequence shown here is derived from an EMBL/GenBank/DDBJ whole genome shotgun (WGS) entry which is preliminary data.</text>
</comment>
<dbReference type="RefSeq" id="WP_006824407.1">
    <property type="nucleotide sequence ID" value="NZ_AOIL01000012.1"/>
</dbReference>
<dbReference type="GO" id="GO:0006508">
    <property type="term" value="P:proteolysis"/>
    <property type="evidence" value="ECO:0007669"/>
    <property type="project" value="UniProtKB-KW"/>
</dbReference>
<sequence>MAPGDVSEETWSDLQKAGEILSQVFDETIPRIEPEVSQFEIADFAETRIRDLDGSPAFPVNININEEASHAIPTPADESTFGDADLVTLDMGVHVNGWCSDAAVTIDLSGTHDELVAASDAALAAALRTIEAGVHTGTVGHSIEQAIRDRGFRPVVNLAGHGLGHYDAHTAPMLPNTGSDNGIELSEGDVLAVETFATTGRGRVTEGSDERIFRLDTDRPVRDRRSRKLLDTLRETRRNLPFTTRWYDISGLTMTVRNLENKGVLKSDPVLKAERGALVSQSEHTAIVTANGCTVTTR</sequence>
<evidence type="ECO:0000256" key="5">
    <source>
        <dbReference type="ARBA" id="ARBA00022670"/>
    </source>
</evidence>
<dbReference type="Gene3D" id="3.90.230.10">
    <property type="entry name" value="Creatinase/methionine aminopeptidase superfamily"/>
    <property type="match status" value="1"/>
</dbReference>
<dbReference type="Gene3D" id="1.10.10.10">
    <property type="entry name" value="Winged helix-like DNA-binding domain superfamily/Winged helix DNA-binding domain"/>
    <property type="match status" value="1"/>
</dbReference>
<evidence type="ECO:0000256" key="3">
    <source>
        <dbReference type="ARBA" id="ARBA00001954"/>
    </source>
</evidence>
<dbReference type="InterPro" id="IPR001714">
    <property type="entry name" value="Pept_M24_MAP"/>
</dbReference>
<comment type="cofactor">
    <cofactor evidence="8">
        <name>Co(2+)</name>
        <dbReference type="ChEBI" id="CHEBI:48828"/>
    </cofactor>
    <cofactor evidence="8">
        <name>Zn(2+)</name>
        <dbReference type="ChEBI" id="CHEBI:29105"/>
    </cofactor>
    <cofactor evidence="8">
        <name>Mn(2+)</name>
        <dbReference type="ChEBI" id="CHEBI:29035"/>
    </cofactor>
    <cofactor evidence="8">
        <name>Fe(2+)</name>
        <dbReference type="ChEBI" id="CHEBI:29033"/>
    </cofactor>
    <text evidence="8">Binds 2 divalent metal cations per subunit. Has a high-affinity and a low affinity metal-binding site. The true nature of the physiological cofactor is under debate. The enzyme is active with cobalt, zinc, manganese or divalent iron ions.</text>
</comment>
<accession>M0ABR7</accession>
<evidence type="ECO:0000256" key="8">
    <source>
        <dbReference type="RuleBase" id="RU003653"/>
    </source>
</evidence>
<proteinExistence type="inferred from homology"/>
<evidence type="ECO:0000256" key="4">
    <source>
        <dbReference type="ARBA" id="ARBA00022438"/>
    </source>
</evidence>
<comment type="similarity">
    <text evidence="8">Belongs to the peptidase M24A family.</text>
</comment>
<evidence type="ECO:0000256" key="7">
    <source>
        <dbReference type="ARBA" id="ARBA00022801"/>
    </source>
</evidence>
<dbReference type="EC" id="3.4.11.18" evidence="8"/>
<dbReference type="PATRIC" id="fig|1230458.4.peg.500"/>
<comment type="cofactor">
    <cofactor evidence="2">
        <name>Mn(2+)</name>
        <dbReference type="ChEBI" id="CHEBI:29035"/>
    </cofactor>
</comment>
<dbReference type="GO" id="GO:0004239">
    <property type="term" value="F:initiator methionyl aminopeptidase activity"/>
    <property type="evidence" value="ECO:0007669"/>
    <property type="project" value="UniProtKB-EC"/>
</dbReference>
<protein>
    <recommendedName>
        <fullName evidence="8">Methionine aminopeptidase</fullName>
        <ecNumber evidence="8">3.4.11.18</ecNumber>
    </recommendedName>
</protein>
<dbReference type="PANTHER" id="PTHR45777:SF2">
    <property type="entry name" value="METHIONINE AMINOPEPTIDASE 2"/>
    <property type="match status" value="1"/>
</dbReference>
<keyword evidence="7 10" id="KW-0378">Hydrolase</keyword>
<keyword evidence="6 8" id="KW-0479">Metal-binding</keyword>
<dbReference type="Proteomes" id="UP000011648">
    <property type="component" value="Unassembled WGS sequence"/>
</dbReference>
<keyword evidence="5 8" id="KW-0645">Protease</keyword>
<dbReference type="GO" id="GO:0005737">
    <property type="term" value="C:cytoplasm"/>
    <property type="evidence" value="ECO:0007669"/>
    <property type="project" value="TreeGrafter"/>
</dbReference>
<dbReference type="InterPro" id="IPR002468">
    <property type="entry name" value="Pept_M24A_MAP2"/>
</dbReference>
<comment type="function">
    <text evidence="8">Removes the N-terminal methionine from nascent proteins. The N-terminal methionine is often cleaved when the second residue in the primary sequence is small and uncharged (Met-Ala-, Cys, Gly, Pro, Ser, Thr, or Val).</text>
</comment>
<dbReference type="EMBL" id="AOIL01000012">
    <property type="protein sequence ID" value="ELY95836.1"/>
    <property type="molecule type" value="Genomic_DNA"/>
</dbReference>
<dbReference type="InterPro" id="IPR000994">
    <property type="entry name" value="Pept_M24"/>
</dbReference>
<evidence type="ECO:0000256" key="6">
    <source>
        <dbReference type="ARBA" id="ARBA00022723"/>
    </source>
</evidence>
<dbReference type="OrthoDB" id="372008at2157"/>
<dbReference type="STRING" id="1230458.C484_02544"/>
<keyword evidence="11" id="KW-1185">Reference proteome</keyword>
<dbReference type="PANTHER" id="PTHR45777">
    <property type="entry name" value="METHIONINE AMINOPEPTIDASE 2"/>
    <property type="match status" value="1"/>
</dbReference>
<dbReference type="SUPFAM" id="SSF46785">
    <property type="entry name" value="Winged helix' DNA-binding domain"/>
    <property type="match status" value="1"/>
</dbReference>
<dbReference type="InterPro" id="IPR036388">
    <property type="entry name" value="WH-like_DNA-bd_sf"/>
</dbReference>
<gene>
    <name evidence="10" type="ORF">C484_02544</name>
</gene>
<organism evidence="10 11">
    <name type="scientific">Natrialba taiwanensis DSM 12281</name>
    <dbReference type="NCBI Taxonomy" id="1230458"/>
    <lineage>
        <taxon>Archaea</taxon>
        <taxon>Methanobacteriati</taxon>
        <taxon>Methanobacteriota</taxon>
        <taxon>Stenosarchaea group</taxon>
        <taxon>Halobacteria</taxon>
        <taxon>Halobacteriales</taxon>
        <taxon>Natrialbaceae</taxon>
        <taxon>Natrialba</taxon>
    </lineage>
</organism>
<dbReference type="PRINTS" id="PR00599">
    <property type="entry name" value="MAPEPTIDASE"/>
</dbReference>